<evidence type="ECO:0000256" key="2">
    <source>
        <dbReference type="ARBA" id="ARBA00022670"/>
    </source>
</evidence>
<dbReference type="AlphaFoldDB" id="A0A0S8FT67"/>
<proteinExistence type="inferred from homology"/>
<dbReference type="PANTHER" id="PTHR42987">
    <property type="entry name" value="PEPTIDASE S49"/>
    <property type="match status" value="1"/>
</dbReference>
<dbReference type="SUPFAM" id="SSF52096">
    <property type="entry name" value="ClpP/crotonase"/>
    <property type="match status" value="1"/>
</dbReference>
<keyword evidence="5" id="KW-0472">Membrane</keyword>
<dbReference type="Proteomes" id="UP000051373">
    <property type="component" value="Unassembled WGS sequence"/>
</dbReference>
<dbReference type="InterPro" id="IPR004635">
    <property type="entry name" value="Pept_S49_SppA"/>
</dbReference>
<keyword evidence="4" id="KW-0720">Serine protease</keyword>
<dbReference type="GO" id="GO:0006508">
    <property type="term" value="P:proteolysis"/>
    <property type="evidence" value="ECO:0007669"/>
    <property type="project" value="UniProtKB-KW"/>
</dbReference>
<accession>A0A0S8FT67</accession>
<dbReference type="Gene3D" id="3.90.226.10">
    <property type="entry name" value="2-enoyl-CoA Hydratase, Chain A, domain 1"/>
    <property type="match status" value="1"/>
</dbReference>
<dbReference type="Pfam" id="PF01343">
    <property type="entry name" value="Peptidase_S49"/>
    <property type="match status" value="1"/>
</dbReference>
<sequence length="275" mass="30052">MQSKHIIIIAVIIAVVIVGLTIGFGLRGQAPGGSVGVVEITNVIHSSKNIVKDIKNFGDSPSIKAIILRINSPGGVVAASQEIYDIVKRQKDKKPIITSMESVAASGAYYIALPSDVIVANPGTVTGSIGVIMEWPVIEKLLQKLGIEFEVIKSKEHKDIGSTYRRLSEKERRLMQEMVTDVYDQFVQATAEHRGIPLDSVLKLADGRVVTGRQAKALGLIDTLGSFEAAVEIAGDLIDIEKPHLVYPPKRLSLIDILVTPMEHITLPKLYFLWR</sequence>
<dbReference type="InterPro" id="IPR029045">
    <property type="entry name" value="ClpP/crotonase-like_dom_sf"/>
</dbReference>
<name>A0A0S8FT67_UNCW3</name>
<keyword evidence="5" id="KW-1133">Transmembrane helix</keyword>
<dbReference type="PANTHER" id="PTHR42987:SF7">
    <property type="entry name" value="SIGNAL PEPTIDE PEPTIDASE SPPA-RELATED"/>
    <property type="match status" value="1"/>
</dbReference>
<comment type="similarity">
    <text evidence="1">Belongs to the peptidase S49 family.</text>
</comment>
<dbReference type="InterPro" id="IPR047272">
    <property type="entry name" value="S49_SppA_C"/>
</dbReference>
<protein>
    <recommendedName>
        <fullName evidence="6">Peptidase S49 domain-containing protein</fullName>
    </recommendedName>
</protein>
<evidence type="ECO:0000256" key="5">
    <source>
        <dbReference type="SAM" id="Phobius"/>
    </source>
</evidence>
<dbReference type="InterPro" id="IPR002142">
    <property type="entry name" value="Peptidase_S49"/>
</dbReference>
<dbReference type="EMBL" id="LJUJ01000007">
    <property type="protein sequence ID" value="KPK63944.1"/>
    <property type="molecule type" value="Genomic_DNA"/>
</dbReference>
<keyword evidence="3" id="KW-0378">Hydrolase</keyword>
<feature type="transmembrane region" description="Helical" evidence="5">
    <location>
        <begin position="6"/>
        <end position="26"/>
    </location>
</feature>
<evidence type="ECO:0000256" key="4">
    <source>
        <dbReference type="ARBA" id="ARBA00022825"/>
    </source>
</evidence>
<evidence type="ECO:0000256" key="1">
    <source>
        <dbReference type="ARBA" id="ARBA00008683"/>
    </source>
</evidence>
<evidence type="ECO:0000259" key="6">
    <source>
        <dbReference type="Pfam" id="PF01343"/>
    </source>
</evidence>
<evidence type="ECO:0000313" key="8">
    <source>
        <dbReference type="Proteomes" id="UP000051373"/>
    </source>
</evidence>
<dbReference type="STRING" id="1703779.AMJ83_04530"/>
<feature type="domain" description="Peptidase S49" evidence="6">
    <location>
        <begin position="89"/>
        <end position="237"/>
    </location>
</feature>
<evidence type="ECO:0000313" key="7">
    <source>
        <dbReference type="EMBL" id="KPK63944.1"/>
    </source>
</evidence>
<keyword evidence="2" id="KW-0645">Protease</keyword>
<reference evidence="7 8" key="1">
    <citation type="journal article" date="2015" name="Microbiome">
        <title>Genomic resolution of linkages in carbon, nitrogen, and sulfur cycling among widespread estuary sediment bacteria.</title>
        <authorList>
            <person name="Baker B.J."/>
            <person name="Lazar C.S."/>
            <person name="Teske A.P."/>
            <person name="Dick G.J."/>
        </authorList>
    </citation>
    <scope>NUCLEOTIDE SEQUENCE [LARGE SCALE GENOMIC DNA]</scope>
    <source>
        <strain evidence="7">SM23_42</strain>
    </source>
</reference>
<organism evidence="7 8">
    <name type="scientific">candidate division WOR_3 bacterium SM23_42</name>
    <dbReference type="NCBI Taxonomy" id="1703779"/>
    <lineage>
        <taxon>Bacteria</taxon>
        <taxon>Bacteria division WOR-3</taxon>
    </lineage>
</organism>
<dbReference type="CDD" id="cd07023">
    <property type="entry name" value="S49_Sppa_N_C"/>
    <property type="match status" value="1"/>
</dbReference>
<evidence type="ECO:0000256" key="3">
    <source>
        <dbReference type="ARBA" id="ARBA00022801"/>
    </source>
</evidence>
<dbReference type="NCBIfam" id="TIGR00706">
    <property type="entry name" value="SppA_dom"/>
    <property type="match status" value="1"/>
</dbReference>
<keyword evidence="5" id="KW-0812">Transmembrane</keyword>
<comment type="caution">
    <text evidence="7">The sequence shown here is derived from an EMBL/GenBank/DDBJ whole genome shotgun (WGS) entry which is preliminary data.</text>
</comment>
<dbReference type="GO" id="GO:0008236">
    <property type="term" value="F:serine-type peptidase activity"/>
    <property type="evidence" value="ECO:0007669"/>
    <property type="project" value="UniProtKB-KW"/>
</dbReference>
<gene>
    <name evidence="7" type="ORF">AMJ83_04530</name>
</gene>
<dbReference type="Gene3D" id="6.20.330.10">
    <property type="match status" value="1"/>
</dbReference>